<protein>
    <recommendedName>
        <fullName evidence="5">Ig-like domain-containing protein</fullName>
    </recommendedName>
</protein>
<proteinExistence type="inferred from homology"/>
<keyword evidence="1" id="KW-0325">Glycoprotein</keyword>
<evidence type="ECO:0000259" key="5">
    <source>
        <dbReference type="PROSITE" id="PS50835"/>
    </source>
</evidence>
<keyword evidence="7" id="KW-1185">Reference proteome</keyword>
<dbReference type="InterPro" id="IPR011161">
    <property type="entry name" value="MHC_I-like_Ag-recog"/>
</dbReference>
<dbReference type="AlphaFoldDB" id="A0A8C6LHK5"/>
<dbReference type="Pfam" id="PF07654">
    <property type="entry name" value="C1-set"/>
    <property type="match status" value="1"/>
</dbReference>
<feature type="domain" description="Ig-like" evidence="5">
    <location>
        <begin position="199"/>
        <end position="283"/>
    </location>
</feature>
<dbReference type="Ensembl" id="ENSNFUT00015021418.1">
    <property type="protein sequence ID" value="ENSNFUP00015020454.1"/>
    <property type="gene ID" value="ENSNFUG00015009932.1"/>
</dbReference>
<evidence type="ECO:0000313" key="6">
    <source>
        <dbReference type="Ensembl" id="ENSNFUP00015020454.1"/>
    </source>
</evidence>
<dbReference type="SUPFAM" id="SSF54452">
    <property type="entry name" value="MHC antigen-recognition domain"/>
    <property type="match status" value="1"/>
</dbReference>
<dbReference type="Gene3D" id="2.60.40.10">
    <property type="entry name" value="Immunoglobulins"/>
    <property type="match status" value="1"/>
</dbReference>
<keyword evidence="3" id="KW-0472">Membrane</keyword>
<dbReference type="PROSITE" id="PS50835">
    <property type="entry name" value="IG_LIKE"/>
    <property type="match status" value="1"/>
</dbReference>
<reference evidence="6" key="2">
    <citation type="submission" date="2025-09" db="UniProtKB">
        <authorList>
            <consortium name="Ensembl"/>
        </authorList>
    </citation>
    <scope>IDENTIFICATION</scope>
</reference>
<sequence length="341" mass="39070">MRWFVMFAFCCSASAATHSLKVFFSASSGFKHFPEFESVAEIDTTIAAYCNKNTIKATQEWMKKIFNDHKLEFGLLAQYCLVDMPAFFKHLLVEIKQHLNQSEAAHIIQRVAGCEWDQNTKTSSGFLKYGYDGGDFLRFNLETKSWTSLTPKADFIKRSWDADTKDLDFHVYMLSAVCPLWLNRTLSFGNTTVLVTLEPTVSLLQRTPSSPVRCHASGFYPPSVQLIWRKDGEQIREIHGEILPNDDETFQLHVDLDISSLRYEDWPRYDCSFQFSGAEEKIVLRLDKTAIHTNWKNTSLMIVAIAVILALILLIIAALGFIFYKKKKEPRPLPGYENIPL</sequence>
<dbReference type="InterPro" id="IPR007110">
    <property type="entry name" value="Ig-like_dom"/>
</dbReference>
<dbReference type="Gene3D" id="3.30.500.10">
    <property type="entry name" value="MHC class I-like antigen recognition-like"/>
    <property type="match status" value="1"/>
</dbReference>
<dbReference type="SMART" id="SM00407">
    <property type="entry name" value="IGc1"/>
    <property type="match status" value="1"/>
</dbReference>
<feature type="chain" id="PRO_5034683274" description="Ig-like domain-containing protein" evidence="4">
    <location>
        <begin position="16"/>
        <end position="341"/>
    </location>
</feature>
<evidence type="ECO:0000313" key="7">
    <source>
        <dbReference type="Proteomes" id="UP000694548"/>
    </source>
</evidence>
<feature type="transmembrane region" description="Helical" evidence="3">
    <location>
        <begin position="300"/>
        <end position="324"/>
    </location>
</feature>
<dbReference type="PANTHER" id="PTHR16675:SF237">
    <property type="entry name" value="MHC CLASS I ANTIGEN TRANSCRIPT VARIANT 1-RELATED"/>
    <property type="match status" value="1"/>
</dbReference>
<name>A0A8C6LHK5_NOTFU</name>
<keyword evidence="4" id="KW-0732">Signal</keyword>
<reference evidence="6" key="1">
    <citation type="submission" date="2025-08" db="UniProtKB">
        <authorList>
            <consortium name="Ensembl"/>
        </authorList>
    </citation>
    <scope>IDENTIFICATION</scope>
</reference>
<dbReference type="GO" id="GO:0005615">
    <property type="term" value="C:extracellular space"/>
    <property type="evidence" value="ECO:0007669"/>
    <property type="project" value="TreeGrafter"/>
</dbReference>
<dbReference type="Proteomes" id="UP000694548">
    <property type="component" value="Unassembled WGS sequence"/>
</dbReference>
<evidence type="ECO:0000256" key="1">
    <source>
        <dbReference type="ARBA" id="ARBA00023180"/>
    </source>
</evidence>
<dbReference type="InterPro" id="IPR050208">
    <property type="entry name" value="MHC_class-I_related"/>
</dbReference>
<keyword evidence="3" id="KW-1133">Transmembrane helix</keyword>
<dbReference type="InterPro" id="IPR013783">
    <property type="entry name" value="Ig-like_fold"/>
</dbReference>
<organism evidence="6 7">
    <name type="scientific">Nothobranchius furzeri</name>
    <name type="common">Turquoise killifish</name>
    <dbReference type="NCBI Taxonomy" id="105023"/>
    <lineage>
        <taxon>Eukaryota</taxon>
        <taxon>Metazoa</taxon>
        <taxon>Chordata</taxon>
        <taxon>Craniata</taxon>
        <taxon>Vertebrata</taxon>
        <taxon>Euteleostomi</taxon>
        <taxon>Actinopterygii</taxon>
        <taxon>Neopterygii</taxon>
        <taxon>Teleostei</taxon>
        <taxon>Neoteleostei</taxon>
        <taxon>Acanthomorphata</taxon>
        <taxon>Ovalentaria</taxon>
        <taxon>Atherinomorphae</taxon>
        <taxon>Cyprinodontiformes</taxon>
        <taxon>Nothobranchiidae</taxon>
        <taxon>Nothobranchius</taxon>
    </lineage>
</organism>
<dbReference type="PANTHER" id="PTHR16675">
    <property type="entry name" value="MHC CLASS I-RELATED"/>
    <property type="match status" value="1"/>
</dbReference>
<evidence type="ECO:0000256" key="3">
    <source>
        <dbReference type="SAM" id="Phobius"/>
    </source>
</evidence>
<dbReference type="SUPFAM" id="SSF48726">
    <property type="entry name" value="Immunoglobulin"/>
    <property type="match status" value="1"/>
</dbReference>
<evidence type="ECO:0000256" key="4">
    <source>
        <dbReference type="SAM" id="SignalP"/>
    </source>
</evidence>
<dbReference type="InterPro" id="IPR011162">
    <property type="entry name" value="MHC_I/II-like_Ag-recog"/>
</dbReference>
<dbReference type="InterPro" id="IPR037055">
    <property type="entry name" value="MHC_I-like_Ag-recog_sf"/>
</dbReference>
<dbReference type="InterPro" id="IPR036179">
    <property type="entry name" value="Ig-like_dom_sf"/>
</dbReference>
<feature type="signal peptide" evidence="4">
    <location>
        <begin position="1"/>
        <end position="15"/>
    </location>
</feature>
<dbReference type="GO" id="GO:0006955">
    <property type="term" value="P:immune response"/>
    <property type="evidence" value="ECO:0007669"/>
    <property type="project" value="TreeGrafter"/>
</dbReference>
<dbReference type="InterPro" id="IPR003597">
    <property type="entry name" value="Ig_C1-set"/>
</dbReference>
<comment type="similarity">
    <text evidence="2">Belongs to the MHC class I family.</text>
</comment>
<evidence type="ECO:0000256" key="2">
    <source>
        <dbReference type="RuleBase" id="RU004439"/>
    </source>
</evidence>
<dbReference type="InterPro" id="IPR001039">
    <property type="entry name" value="MHC_I_a_a1/a2"/>
</dbReference>
<keyword evidence="3" id="KW-0812">Transmembrane</keyword>
<accession>A0A8C6LHK5</accession>
<dbReference type="PRINTS" id="PR01638">
    <property type="entry name" value="MHCCLASSI"/>
</dbReference>
<dbReference type="Pfam" id="PF00129">
    <property type="entry name" value="MHC_I"/>
    <property type="match status" value="1"/>
</dbReference>
<dbReference type="GeneTree" id="ENSGT01120000271828"/>
<dbReference type="GO" id="GO:0009897">
    <property type="term" value="C:external side of plasma membrane"/>
    <property type="evidence" value="ECO:0007669"/>
    <property type="project" value="TreeGrafter"/>
</dbReference>